<dbReference type="SUPFAM" id="SSF57667">
    <property type="entry name" value="beta-beta-alpha zinc fingers"/>
    <property type="match status" value="2"/>
</dbReference>
<dbReference type="EMBL" id="LJIJ01000584">
    <property type="protein sequence ID" value="ODM96073.1"/>
    <property type="molecule type" value="Genomic_DNA"/>
</dbReference>
<keyword evidence="3 5" id="KW-0863">Zinc-finger</keyword>
<dbReference type="InterPro" id="IPR036236">
    <property type="entry name" value="Znf_C2H2_sf"/>
</dbReference>
<feature type="domain" description="C2H2-type" evidence="7">
    <location>
        <begin position="235"/>
        <end position="259"/>
    </location>
</feature>
<keyword evidence="1" id="KW-0479">Metal-binding</keyword>
<dbReference type="Proteomes" id="UP000094527">
    <property type="component" value="Unassembled WGS sequence"/>
</dbReference>
<organism evidence="8 9">
    <name type="scientific">Orchesella cincta</name>
    <name type="common">Springtail</name>
    <name type="synonym">Podura cincta</name>
    <dbReference type="NCBI Taxonomy" id="48709"/>
    <lineage>
        <taxon>Eukaryota</taxon>
        <taxon>Metazoa</taxon>
        <taxon>Ecdysozoa</taxon>
        <taxon>Arthropoda</taxon>
        <taxon>Hexapoda</taxon>
        <taxon>Collembola</taxon>
        <taxon>Entomobryomorpha</taxon>
        <taxon>Entomobryoidea</taxon>
        <taxon>Orchesellidae</taxon>
        <taxon>Orchesellinae</taxon>
        <taxon>Orchesella</taxon>
    </lineage>
</organism>
<dbReference type="OMA" id="QSSSEWN"/>
<dbReference type="GO" id="GO:0000978">
    <property type="term" value="F:RNA polymerase II cis-regulatory region sequence-specific DNA binding"/>
    <property type="evidence" value="ECO:0007669"/>
    <property type="project" value="TreeGrafter"/>
</dbReference>
<evidence type="ECO:0000256" key="4">
    <source>
        <dbReference type="ARBA" id="ARBA00022833"/>
    </source>
</evidence>
<dbReference type="AlphaFoldDB" id="A0A1D2MSQ4"/>
<dbReference type="SMART" id="SM00355">
    <property type="entry name" value="ZnF_C2H2"/>
    <property type="match status" value="3"/>
</dbReference>
<dbReference type="PROSITE" id="PS00028">
    <property type="entry name" value="ZINC_FINGER_C2H2_1"/>
    <property type="match status" value="1"/>
</dbReference>
<dbReference type="STRING" id="48709.A0A1D2MSQ4"/>
<dbReference type="PANTHER" id="PTHR23235:SF120">
    <property type="entry name" value="KRUPPEL-LIKE FACTOR 15"/>
    <property type="match status" value="1"/>
</dbReference>
<evidence type="ECO:0000313" key="9">
    <source>
        <dbReference type="Proteomes" id="UP000094527"/>
    </source>
</evidence>
<feature type="region of interest" description="Disordered" evidence="6">
    <location>
        <begin position="163"/>
        <end position="207"/>
    </location>
</feature>
<keyword evidence="2" id="KW-0677">Repeat</keyword>
<dbReference type="OrthoDB" id="8113227at2759"/>
<name>A0A1D2MSQ4_ORCCI</name>
<evidence type="ECO:0000259" key="7">
    <source>
        <dbReference type="PROSITE" id="PS50157"/>
    </source>
</evidence>
<evidence type="ECO:0000256" key="6">
    <source>
        <dbReference type="SAM" id="MobiDB-lite"/>
    </source>
</evidence>
<evidence type="ECO:0000313" key="8">
    <source>
        <dbReference type="EMBL" id="ODM96073.1"/>
    </source>
</evidence>
<dbReference type="GO" id="GO:0000981">
    <property type="term" value="F:DNA-binding transcription factor activity, RNA polymerase II-specific"/>
    <property type="evidence" value="ECO:0007669"/>
    <property type="project" value="TreeGrafter"/>
</dbReference>
<dbReference type="GO" id="GO:0008270">
    <property type="term" value="F:zinc ion binding"/>
    <property type="evidence" value="ECO:0007669"/>
    <property type="project" value="UniProtKB-KW"/>
</dbReference>
<dbReference type="InterPro" id="IPR013087">
    <property type="entry name" value="Znf_C2H2_type"/>
</dbReference>
<keyword evidence="4" id="KW-0862">Zinc</keyword>
<dbReference type="PROSITE" id="PS50157">
    <property type="entry name" value="ZINC_FINGER_C2H2_2"/>
    <property type="match status" value="3"/>
</dbReference>
<evidence type="ECO:0000256" key="5">
    <source>
        <dbReference type="PROSITE-ProRule" id="PRU00042"/>
    </source>
</evidence>
<dbReference type="Pfam" id="PF00096">
    <property type="entry name" value="zf-C2H2"/>
    <property type="match status" value="1"/>
</dbReference>
<dbReference type="Gene3D" id="3.30.160.60">
    <property type="entry name" value="Classic Zinc Finger"/>
    <property type="match status" value="2"/>
</dbReference>
<feature type="domain" description="C2H2-type" evidence="7">
    <location>
        <begin position="206"/>
        <end position="234"/>
    </location>
</feature>
<sequence>MLVNGIGAEELVLQLKTELAAVVDVLCILHDFIDTSFGSKFQQFCESNSELHDKVKVLKSLKSKSSQSSSEWNSCKYENVETTEAEETNFSEWPDNVPVVIDEDPLSLHNFVGKCEVTIEPDVEDGSQHFLEEELNIMTPDPLAISIESSSNLNHQPKRAGLRDIRLKPPQPGVSSSSSTFTSRSHSTRKKSSAQSQRRKGPDGSYKCARCPSTFSNETSLKNHFNSRHFGKKQLTCPICGKAVVQLQRHMRLHTGEKPFECQHCQKKFSRNDHLTQHLKKKCQNPSFFLQANSVGY</sequence>
<dbReference type="PANTHER" id="PTHR23235">
    <property type="entry name" value="KRUEPPEL-LIKE TRANSCRIPTION FACTOR"/>
    <property type="match status" value="1"/>
</dbReference>
<accession>A0A1D2MSQ4</accession>
<evidence type="ECO:0000256" key="3">
    <source>
        <dbReference type="ARBA" id="ARBA00022771"/>
    </source>
</evidence>
<feature type="domain" description="C2H2-type" evidence="7">
    <location>
        <begin position="260"/>
        <end position="280"/>
    </location>
</feature>
<protein>
    <submittedName>
        <fullName evidence="8">Putative zinc finger protein</fullName>
    </submittedName>
</protein>
<evidence type="ECO:0000256" key="2">
    <source>
        <dbReference type="ARBA" id="ARBA00022737"/>
    </source>
</evidence>
<gene>
    <name evidence="8" type="ORF">Ocin01_10607</name>
</gene>
<dbReference type="FunFam" id="3.30.160.60:FF:000710">
    <property type="entry name" value="Zinc finger protein 768"/>
    <property type="match status" value="1"/>
</dbReference>
<comment type="caution">
    <text evidence="8">The sequence shown here is derived from an EMBL/GenBank/DDBJ whole genome shotgun (WGS) entry which is preliminary data.</text>
</comment>
<feature type="compositionally biased region" description="Low complexity" evidence="6">
    <location>
        <begin position="175"/>
        <end position="185"/>
    </location>
</feature>
<proteinExistence type="predicted"/>
<evidence type="ECO:0000256" key="1">
    <source>
        <dbReference type="ARBA" id="ARBA00022723"/>
    </source>
</evidence>
<reference evidence="8 9" key="1">
    <citation type="journal article" date="2016" name="Genome Biol. Evol.">
        <title>Gene Family Evolution Reflects Adaptation to Soil Environmental Stressors in the Genome of the Collembolan Orchesella cincta.</title>
        <authorList>
            <person name="Faddeeva-Vakhrusheva A."/>
            <person name="Derks M.F."/>
            <person name="Anvar S.Y."/>
            <person name="Agamennone V."/>
            <person name="Suring W."/>
            <person name="Smit S."/>
            <person name="van Straalen N.M."/>
            <person name="Roelofs D."/>
        </authorList>
    </citation>
    <scope>NUCLEOTIDE SEQUENCE [LARGE SCALE GENOMIC DNA]</scope>
    <source>
        <tissue evidence="8">Mixed pool</tissue>
    </source>
</reference>
<keyword evidence="9" id="KW-1185">Reference proteome</keyword>